<proteinExistence type="predicted"/>
<dbReference type="Pfam" id="PF12760">
    <property type="entry name" value="Zn_ribbon_IS1595"/>
    <property type="match status" value="1"/>
</dbReference>
<comment type="caution">
    <text evidence="2">The sequence shown here is derived from an EMBL/GenBank/DDBJ whole genome shotgun (WGS) entry which is preliminary data.</text>
</comment>
<organism evidence="2 3">
    <name type="scientific">Paenibacillus whitsoniae</name>
    <dbReference type="NCBI Taxonomy" id="2496558"/>
    <lineage>
        <taxon>Bacteria</taxon>
        <taxon>Bacillati</taxon>
        <taxon>Bacillota</taxon>
        <taxon>Bacilli</taxon>
        <taxon>Bacillales</taxon>
        <taxon>Paenibacillaceae</taxon>
        <taxon>Paenibacillus</taxon>
    </lineage>
</organism>
<reference evidence="2 3" key="1">
    <citation type="submission" date="2018-12" db="EMBL/GenBank/DDBJ databases">
        <title>Bacillus ochoae sp. nov., Paenibacillus whitsoniae sp. nov., Paenibacillus spiritus sp. nov. Isolated from the Mars Exploration Rover during spacecraft assembly.</title>
        <authorList>
            <person name="Seuylemezian A."/>
            <person name="Vaishampayan P."/>
        </authorList>
    </citation>
    <scope>NUCLEOTIDE SEQUENCE [LARGE SCALE GENOMIC DNA]</scope>
    <source>
        <strain evidence="2 3">MER 54</strain>
    </source>
</reference>
<accession>A0A430JFD3</accession>
<name>A0A430JFD3_9BACL</name>
<gene>
    <name evidence="2" type="ORF">EJQ19_10865</name>
</gene>
<dbReference type="EMBL" id="RXHU01000027">
    <property type="protein sequence ID" value="RTE09738.1"/>
    <property type="molecule type" value="Genomic_DNA"/>
</dbReference>
<sequence length="256" mass="29559">MLLQAIAQDITSWQTEKDCEDFLFQIRWANGYHCPRCDHDEAFQIRSRTLLECKACRMQVSITAGTVMHKSKLPLLTWFRAIQFLFQNGNDASAYSLAILLRINYRSAKLLMQKICYAFQIEFNRLEAFKQLKNKKVSPTTESSQAFESTDLQKAVCDAQEIVQNVVAKSKSLSTIYAISRRVYQRFYLEFQGERGRIVKGRSRASQIAEKLDPRNSQRTASSAATTTNTAIMWDIVRKMVSVYLYTTFFKCYQLG</sequence>
<dbReference type="AlphaFoldDB" id="A0A430JFD3"/>
<dbReference type="OrthoDB" id="9769409at2"/>
<dbReference type="RefSeq" id="WP_126141233.1">
    <property type="nucleotide sequence ID" value="NZ_RXHU01000027.1"/>
</dbReference>
<evidence type="ECO:0000313" key="3">
    <source>
        <dbReference type="Proteomes" id="UP000276128"/>
    </source>
</evidence>
<feature type="domain" description="Transposase zinc-ribbon" evidence="1">
    <location>
        <begin position="15"/>
        <end position="59"/>
    </location>
</feature>
<evidence type="ECO:0000259" key="1">
    <source>
        <dbReference type="Pfam" id="PF12760"/>
    </source>
</evidence>
<protein>
    <submittedName>
        <fullName evidence="2">IS1595 family transposase</fullName>
    </submittedName>
</protein>
<evidence type="ECO:0000313" key="2">
    <source>
        <dbReference type="EMBL" id="RTE09738.1"/>
    </source>
</evidence>
<dbReference type="InterPro" id="IPR024442">
    <property type="entry name" value="Transposase_Zn_ribbon"/>
</dbReference>
<keyword evidence="3" id="KW-1185">Reference proteome</keyword>
<dbReference type="Proteomes" id="UP000276128">
    <property type="component" value="Unassembled WGS sequence"/>
</dbReference>